<gene>
    <name evidence="1" type="ORF">PEDI_31490</name>
</gene>
<reference evidence="1 2" key="1">
    <citation type="submission" date="2021-12" db="EMBL/GenBank/DDBJ databases">
        <title>Genome sequencing of bacteria with rrn-lacking chromosome and rrn-plasmid.</title>
        <authorList>
            <person name="Anda M."/>
            <person name="Iwasaki W."/>
        </authorList>
    </citation>
    <scope>NUCLEOTIDE SEQUENCE [LARGE SCALE GENOMIC DNA]</scope>
    <source>
        <strain evidence="1 2">NBRC 15940</strain>
    </source>
</reference>
<dbReference type="EMBL" id="BQKE01000002">
    <property type="protein sequence ID" value="GJM62597.1"/>
    <property type="molecule type" value="Genomic_DNA"/>
</dbReference>
<dbReference type="AlphaFoldDB" id="A0AAN4W1H9"/>
<organism evidence="1 2">
    <name type="scientific">Persicobacter diffluens</name>
    <dbReference type="NCBI Taxonomy" id="981"/>
    <lineage>
        <taxon>Bacteria</taxon>
        <taxon>Pseudomonadati</taxon>
        <taxon>Bacteroidota</taxon>
        <taxon>Cytophagia</taxon>
        <taxon>Cytophagales</taxon>
        <taxon>Persicobacteraceae</taxon>
        <taxon>Persicobacter</taxon>
    </lineage>
</organism>
<accession>A0AAN4W1H9</accession>
<proteinExistence type="predicted"/>
<protein>
    <submittedName>
        <fullName evidence="1">Uncharacterized protein</fullName>
    </submittedName>
</protein>
<dbReference type="Proteomes" id="UP001310022">
    <property type="component" value="Unassembled WGS sequence"/>
</dbReference>
<evidence type="ECO:0000313" key="1">
    <source>
        <dbReference type="EMBL" id="GJM62597.1"/>
    </source>
</evidence>
<evidence type="ECO:0000313" key="2">
    <source>
        <dbReference type="Proteomes" id="UP001310022"/>
    </source>
</evidence>
<name>A0AAN4W1H9_9BACT</name>
<comment type="caution">
    <text evidence="1">The sequence shown here is derived from an EMBL/GenBank/DDBJ whole genome shotgun (WGS) entry which is preliminary data.</text>
</comment>
<keyword evidence="2" id="KW-1185">Reference proteome</keyword>
<sequence>MKITDDGSHLMREDQMPKGMNKDFYSWSRFWTTIFRLQSISWDKLWIVYSTIGIWSGLKIVECLFRVGFFLRFLGLVTQTEGPKKKEEAIKTSSLFWLFNFPLFVEKLSFSLGEVEFYFGPFRSLYSFEGDLIIHLYQGKQKVRLA</sequence>